<evidence type="ECO:0000256" key="4">
    <source>
        <dbReference type="PROSITE-ProRule" id="PRU00473"/>
    </source>
</evidence>
<dbReference type="AlphaFoldDB" id="B4RDB4"/>
<dbReference type="InterPro" id="IPR036737">
    <property type="entry name" value="OmpA-like_sf"/>
</dbReference>
<keyword evidence="3" id="KW-0998">Cell outer membrane</keyword>
<reference evidence="6 7" key="1">
    <citation type="journal article" date="2008" name="BMC Genomics">
        <title>Complete genome of Phenylobacterium zucineum - a novel facultative intracellular bacterium isolated from human erythroleukemia cell line K562.</title>
        <authorList>
            <person name="Luo Y."/>
            <person name="Xu X."/>
            <person name="Ding Z."/>
            <person name="Liu Z."/>
            <person name="Zhang B."/>
            <person name="Yan Z."/>
            <person name="Sun J."/>
            <person name="Hu S."/>
            <person name="Hu X."/>
        </authorList>
    </citation>
    <scope>NUCLEOTIDE SEQUENCE [LARGE SCALE GENOMIC DNA]</scope>
    <source>
        <strain evidence="6 7">HLK1</strain>
    </source>
</reference>
<dbReference type="PANTHER" id="PTHR30329:SF21">
    <property type="entry name" value="LIPOPROTEIN YIAD-RELATED"/>
    <property type="match status" value="1"/>
</dbReference>
<dbReference type="eggNOG" id="COG2885">
    <property type="taxonomic scope" value="Bacteria"/>
</dbReference>
<organism evidence="6 7">
    <name type="scientific">Phenylobacterium zucineum (strain HLK1)</name>
    <dbReference type="NCBI Taxonomy" id="450851"/>
    <lineage>
        <taxon>Bacteria</taxon>
        <taxon>Pseudomonadati</taxon>
        <taxon>Pseudomonadota</taxon>
        <taxon>Alphaproteobacteria</taxon>
        <taxon>Caulobacterales</taxon>
        <taxon>Caulobacteraceae</taxon>
        <taxon>Phenylobacterium</taxon>
    </lineage>
</organism>
<dbReference type="EMBL" id="CP000747">
    <property type="protein sequence ID" value="ACG76718.1"/>
    <property type="molecule type" value="Genomic_DNA"/>
</dbReference>
<evidence type="ECO:0000256" key="2">
    <source>
        <dbReference type="ARBA" id="ARBA00023136"/>
    </source>
</evidence>
<protein>
    <submittedName>
        <fullName evidence="6">Outer membrane protein</fullName>
    </submittedName>
</protein>
<dbReference type="CDD" id="cd07185">
    <property type="entry name" value="OmpA_C-like"/>
    <property type="match status" value="1"/>
</dbReference>
<dbReference type="KEGG" id="pzu:PHZ_c0304"/>
<evidence type="ECO:0000256" key="3">
    <source>
        <dbReference type="ARBA" id="ARBA00023237"/>
    </source>
</evidence>
<evidence type="ECO:0000259" key="5">
    <source>
        <dbReference type="PROSITE" id="PS51123"/>
    </source>
</evidence>
<keyword evidence="7" id="KW-1185">Reference proteome</keyword>
<keyword evidence="2 4" id="KW-0472">Membrane</keyword>
<dbReference type="InterPro" id="IPR006665">
    <property type="entry name" value="OmpA-like"/>
</dbReference>
<evidence type="ECO:0000313" key="7">
    <source>
        <dbReference type="Proteomes" id="UP000001868"/>
    </source>
</evidence>
<dbReference type="Proteomes" id="UP000001868">
    <property type="component" value="Chromosome"/>
</dbReference>
<gene>
    <name evidence="6" type="ordered locus">PHZ_c0304</name>
</gene>
<dbReference type="PANTHER" id="PTHR30329">
    <property type="entry name" value="STATOR ELEMENT OF FLAGELLAR MOTOR COMPLEX"/>
    <property type="match status" value="1"/>
</dbReference>
<dbReference type="PROSITE" id="PS51123">
    <property type="entry name" value="OMPA_2"/>
    <property type="match status" value="1"/>
</dbReference>
<dbReference type="SUPFAM" id="SSF103088">
    <property type="entry name" value="OmpA-like"/>
    <property type="match status" value="1"/>
</dbReference>
<dbReference type="Gene3D" id="3.30.1330.60">
    <property type="entry name" value="OmpA-like domain"/>
    <property type="match status" value="1"/>
</dbReference>
<comment type="subcellular location">
    <subcellularLocation>
        <location evidence="1">Cell outer membrane</location>
    </subcellularLocation>
</comment>
<dbReference type="PROSITE" id="PS51257">
    <property type="entry name" value="PROKAR_LIPOPROTEIN"/>
    <property type="match status" value="1"/>
</dbReference>
<dbReference type="STRING" id="450851.PHZ_c0304"/>
<dbReference type="InterPro" id="IPR050330">
    <property type="entry name" value="Bact_OuterMem_StrucFunc"/>
</dbReference>
<evidence type="ECO:0000313" key="6">
    <source>
        <dbReference type="EMBL" id="ACG76718.1"/>
    </source>
</evidence>
<sequence>MGTKATIVAIAAAGVALAGCQTVRDARDRLVKAPPRCEDQTVQIYFEPGQAEVTPEGRRVIAEAAAQARGCAVRRVSVLGLADAAGDPSANLELSKKRAQSVTAALAQARLPAAEFQVAAAGQQGATTPAGQAAPLRRRADVTLHLERP</sequence>
<dbReference type="InterPro" id="IPR006664">
    <property type="entry name" value="OMP_bac"/>
</dbReference>
<proteinExistence type="predicted"/>
<evidence type="ECO:0000256" key="1">
    <source>
        <dbReference type="ARBA" id="ARBA00004442"/>
    </source>
</evidence>
<name>B4RDB4_PHEZH</name>
<feature type="domain" description="OmpA-like" evidence="5">
    <location>
        <begin position="33"/>
        <end position="148"/>
    </location>
</feature>
<dbReference type="GO" id="GO:0009279">
    <property type="term" value="C:cell outer membrane"/>
    <property type="evidence" value="ECO:0007669"/>
    <property type="project" value="UniProtKB-SubCell"/>
</dbReference>
<dbReference type="HOGENOM" id="CLU_143347_0_0_5"/>
<accession>B4RDB4</accession>
<dbReference type="Pfam" id="PF00691">
    <property type="entry name" value="OmpA"/>
    <property type="match status" value="1"/>
</dbReference>
<dbReference type="PRINTS" id="PR01021">
    <property type="entry name" value="OMPADOMAIN"/>
</dbReference>